<feature type="compositionally biased region" description="Basic residues" evidence="1">
    <location>
        <begin position="69"/>
        <end position="86"/>
    </location>
</feature>
<organism evidence="3 4">
    <name type="scientific">Flexivirga aerilata</name>
    <dbReference type="NCBI Taxonomy" id="1656889"/>
    <lineage>
        <taxon>Bacteria</taxon>
        <taxon>Bacillati</taxon>
        <taxon>Actinomycetota</taxon>
        <taxon>Actinomycetes</taxon>
        <taxon>Micrococcales</taxon>
        <taxon>Dermacoccaceae</taxon>
        <taxon>Flexivirga</taxon>
    </lineage>
</organism>
<reference evidence="3 4" key="1">
    <citation type="submission" date="2020-05" db="EMBL/GenBank/DDBJ databases">
        <title>Flexivirga sp. ID2601S isolated from air conditioner.</title>
        <authorList>
            <person name="Kim D.H."/>
        </authorList>
    </citation>
    <scope>NUCLEOTIDE SEQUENCE [LARGE SCALE GENOMIC DNA]</scope>
    <source>
        <strain evidence="3 4">ID2601S</strain>
    </source>
</reference>
<feature type="compositionally biased region" description="Basic and acidic residues" evidence="1">
    <location>
        <begin position="237"/>
        <end position="250"/>
    </location>
</feature>
<dbReference type="SUPFAM" id="SSF47162">
    <property type="entry name" value="Apolipoprotein"/>
    <property type="match status" value="1"/>
</dbReference>
<dbReference type="RefSeq" id="WP_171152088.1">
    <property type="nucleotide sequence ID" value="NZ_JABENB010000001.1"/>
</dbReference>
<protein>
    <recommendedName>
        <fullName evidence="5">DUF3618 domain-containing protein</fullName>
    </recommendedName>
</protein>
<feature type="region of interest" description="Disordered" evidence="1">
    <location>
        <begin position="52"/>
        <end position="100"/>
    </location>
</feature>
<feature type="region of interest" description="Disordered" evidence="1">
    <location>
        <begin position="226"/>
        <end position="250"/>
    </location>
</feature>
<evidence type="ECO:0000256" key="1">
    <source>
        <dbReference type="SAM" id="MobiDB-lite"/>
    </source>
</evidence>
<name>A0A849AEZ4_9MICO</name>
<proteinExistence type="predicted"/>
<evidence type="ECO:0000313" key="4">
    <source>
        <dbReference type="Proteomes" id="UP000557772"/>
    </source>
</evidence>
<accession>A0A849AEZ4</accession>
<feature type="transmembrane region" description="Helical" evidence="2">
    <location>
        <begin position="162"/>
        <end position="180"/>
    </location>
</feature>
<comment type="caution">
    <text evidence="3">The sequence shown here is derived from an EMBL/GenBank/DDBJ whole genome shotgun (WGS) entry which is preliminary data.</text>
</comment>
<keyword evidence="2" id="KW-0812">Transmembrane</keyword>
<evidence type="ECO:0000256" key="2">
    <source>
        <dbReference type="SAM" id="Phobius"/>
    </source>
</evidence>
<dbReference type="AlphaFoldDB" id="A0A849AEZ4"/>
<gene>
    <name evidence="3" type="ORF">HJ588_03820</name>
</gene>
<evidence type="ECO:0008006" key="5">
    <source>
        <dbReference type="Google" id="ProtNLM"/>
    </source>
</evidence>
<keyword evidence="4" id="KW-1185">Reference proteome</keyword>
<dbReference type="Proteomes" id="UP000557772">
    <property type="component" value="Unassembled WGS sequence"/>
</dbReference>
<keyword evidence="2" id="KW-1133">Transmembrane helix</keyword>
<keyword evidence="2" id="KW-0472">Membrane</keyword>
<sequence>MLRRTSRTDAVKDKASDLLSAASDAVEDVAGTVKEKVAPVVDDLAEKLDDAKGSAADAAAPHAKDLGKRAKKVNKQANKQLKKANKRAQQAAAPHLARVQDAGLTREQAHSLFSEEWMPRIQQAIQSASATGQQAYAALPAQARETVETVAPAVKKKKKKGGLLIALGLLAGAGAVALIVSSKKGGAAPAGPGTPEQLVEVEQVDITEVRGANSSADLVGEVETTVDKTIAGGSRPAGKDQPRGRHAARD</sequence>
<evidence type="ECO:0000313" key="3">
    <source>
        <dbReference type="EMBL" id="NNG38403.1"/>
    </source>
</evidence>
<dbReference type="Gene3D" id="1.20.120.20">
    <property type="entry name" value="Apolipoprotein"/>
    <property type="match status" value="1"/>
</dbReference>
<dbReference type="EMBL" id="JABENB010000001">
    <property type="protein sequence ID" value="NNG38403.1"/>
    <property type="molecule type" value="Genomic_DNA"/>
</dbReference>